<gene>
    <name evidence="1" type="ORF">NITLEN_20717</name>
</gene>
<dbReference type="AlphaFoldDB" id="A0A330L5V1"/>
<keyword evidence="2" id="KW-1185">Reference proteome</keyword>
<organism evidence="1 2">
    <name type="scientific">Nitrospira lenta</name>
    <dbReference type="NCBI Taxonomy" id="1436998"/>
    <lineage>
        <taxon>Bacteria</taxon>
        <taxon>Pseudomonadati</taxon>
        <taxon>Nitrospirota</taxon>
        <taxon>Nitrospiria</taxon>
        <taxon>Nitrospirales</taxon>
        <taxon>Nitrospiraceae</taxon>
        <taxon>Nitrospira</taxon>
    </lineage>
</organism>
<protein>
    <submittedName>
        <fullName evidence="1">Uncharacterized protein</fullName>
    </submittedName>
</protein>
<sequence length="77" mass="8299">MSGVVVGRGFYLADTFVAPQCSKGRAWLTRCSVARAKIKLVRQGIVHEAANLIGPKGFLQNMSSSKELGHAQKVLLT</sequence>
<evidence type="ECO:0000313" key="2">
    <source>
        <dbReference type="Proteomes" id="UP000248168"/>
    </source>
</evidence>
<dbReference type="Proteomes" id="UP000248168">
    <property type="component" value="Unassembled WGS sequence"/>
</dbReference>
<accession>A0A330L5V1</accession>
<dbReference type="EMBL" id="OUNR01000012">
    <property type="protein sequence ID" value="SPP65077.1"/>
    <property type="molecule type" value="Genomic_DNA"/>
</dbReference>
<evidence type="ECO:0000313" key="1">
    <source>
        <dbReference type="EMBL" id="SPP65077.1"/>
    </source>
</evidence>
<name>A0A330L5V1_9BACT</name>
<reference evidence="2" key="1">
    <citation type="submission" date="2018-04" db="EMBL/GenBank/DDBJ databases">
        <authorList>
            <person name="Lucker S."/>
            <person name="Sakoula D."/>
        </authorList>
    </citation>
    <scope>NUCLEOTIDE SEQUENCE [LARGE SCALE GENOMIC DNA]</scope>
</reference>
<proteinExistence type="predicted"/>
<dbReference type="InParanoid" id="A0A330L5V1"/>